<organism evidence="1 2">
    <name type="scientific">Cristinia sonorae</name>
    <dbReference type="NCBI Taxonomy" id="1940300"/>
    <lineage>
        <taxon>Eukaryota</taxon>
        <taxon>Fungi</taxon>
        <taxon>Dikarya</taxon>
        <taxon>Basidiomycota</taxon>
        <taxon>Agaricomycotina</taxon>
        <taxon>Agaricomycetes</taxon>
        <taxon>Agaricomycetidae</taxon>
        <taxon>Agaricales</taxon>
        <taxon>Pleurotineae</taxon>
        <taxon>Stephanosporaceae</taxon>
        <taxon>Cristinia</taxon>
    </lineage>
</organism>
<sequence length="221" mass="25604">MLSKVGPITRHIFQGFFRFTPMPQAPKWMDGPANATATAWLVEATTDPLIPAGSMWTIPLVIWPDVLIKQLPEDLMERFSSATINSYGFLFVSWESRIHTRPSSEVNDGIPGRLLPLTDELRMYLGEDRIARDDREIQLLLRFTLMQWRYLSQPSAVTMRHIELYNSEPAIDMSNGVRPNKHIDYSLRRLHYFLVSDAMCPSWTRQYTLEVGKNWWLSSTV</sequence>
<evidence type="ECO:0000313" key="1">
    <source>
        <dbReference type="EMBL" id="KAH8100980.1"/>
    </source>
</evidence>
<reference evidence="1" key="1">
    <citation type="journal article" date="2021" name="New Phytol.">
        <title>Evolutionary innovations through gain and loss of genes in the ectomycorrhizal Boletales.</title>
        <authorList>
            <person name="Wu G."/>
            <person name="Miyauchi S."/>
            <person name="Morin E."/>
            <person name="Kuo A."/>
            <person name="Drula E."/>
            <person name="Varga T."/>
            <person name="Kohler A."/>
            <person name="Feng B."/>
            <person name="Cao Y."/>
            <person name="Lipzen A."/>
            <person name="Daum C."/>
            <person name="Hundley H."/>
            <person name="Pangilinan J."/>
            <person name="Johnson J."/>
            <person name="Barry K."/>
            <person name="LaButti K."/>
            <person name="Ng V."/>
            <person name="Ahrendt S."/>
            <person name="Min B."/>
            <person name="Choi I.G."/>
            <person name="Park H."/>
            <person name="Plett J.M."/>
            <person name="Magnuson J."/>
            <person name="Spatafora J.W."/>
            <person name="Nagy L.G."/>
            <person name="Henrissat B."/>
            <person name="Grigoriev I.V."/>
            <person name="Yang Z.L."/>
            <person name="Xu J."/>
            <person name="Martin F.M."/>
        </authorList>
    </citation>
    <scope>NUCLEOTIDE SEQUENCE</scope>
    <source>
        <strain evidence="1">KKN 215</strain>
    </source>
</reference>
<proteinExistence type="predicted"/>
<name>A0A8K0UQH6_9AGAR</name>
<comment type="caution">
    <text evidence="1">The sequence shown here is derived from an EMBL/GenBank/DDBJ whole genome shotgun (WGS) entry which is preliminary data.</text>
</comment>
<dbReference type="Proteomes" id="UP000813824">
    <property type="component" value="Unassembled WGS sequence"/>
</dbReference>
<dbReference type="EMBL" id="JAEVFJ010000014">
    <property type="protein sequence ID" value="KAH8100980.1"/>
    <property type="molecule type" value="Genomic_DNA"/>
</dbReference>
<accession>A0A8K0UQH6</accession>
<keyword evidence="2" id="KW-1185">Reference proteome</keyword>
<evidence type="ECO:0000313" key="2">
    <source>
        <dbReference type="Proteomes" id="UP000813824"/>
    </source>
</evidence>
<protein>
    <submittedName>
        <fullName evidence="1">Uncharacterized protein</fullName>
    </submittedName>
</protein>
<gene>
    <name evidence="1" type="ORF">BXZ70DRAFT_1007907</name>
</gene>
<dbReference type="AlphaFoldDB" id="A0A8K0UQH6"/>